<dbReference type="EMBL" id="ACPB03010544">
    <property type="status" value="NOT_ANNOTATED_CDS"/>
    <property type="molecule type" value="Genomic_DNA"/>
</dbReference>
<dbReference type="AlphaFoldDB" id="T1HBX2"/>
<dbReference type="EnsemblMetazoa" id="RPRC001534-RA">
    <property type="protein sequence ID" value="RPRC001534-PA"/>
    <property type="gene ID" value="RPRC001534"/>
</dbReference>
<organism evidence="2 3">
    <name type="scientific">Rhodnius prolixus</name>
    <name type="common">Triatomid bug</name>
    <dbReference type="NCBI Taxonomy" id="13249"/>
    <lineage>
        <taxon>Eukaryota</taxon>
        <taxon>Metazoa</taxon>
        <taxon>Ecdysozoa</taxon>
        <taxon>Arthropoda</taxon>
        <taxon>Hexapoda</taxon>
        <taxon>Insecta</taxon>
        <taxon>Pterygota</taxon>
        <taxon>Neoptera</taxon>
        <taxon>Paraneoptera</taxon>
        <taxon>Hemiptera</taxon>
        <taxon>Heteroptera</taxon>
        <taxon>Panheteroptera</taxon>
        <taxon>Cimicomorpha</taxon>
        <taxon>Reduviidae</taxon>
        <taxon>Triatominae</taxon>
        <taxon>Rhodnius</taxon>
    </lineage>
</organism>
<sequence>MKGKIKHEALKYPTISVQALADMVQSSSGVCVSERTIKNALHSDGLHGRAPKKKPFINERNRKKRLAFARENPSVLGKM</sequence>
<dbReference type="InterPro" id="IPR002492">
    <property type="entry name" value="Transposase_Tc1-like"/>
</dbReference>
<reference evidence="2" key="1">
    <citation type="submission" date="2015-05" db="UniProtKB">
        <authorList>
            <consortium name="EnsemblMetazoa"/>
        </authorList>
    </citation>
    <scope>IDENTIFICATION</scope>
</reference>
<accession>T1HBX2</accession>
<dbReference type="HOGENOM" id="CLU_2609020_0_0_1"/>
<dbReference type="VEuPathDB" id="VectorBase:RPRC001534"/>
<keyword evidence="3" id="KW-1185">Reference proteome</keyword>
<evidence type="ECO:0000313" key="3">
    <source>
        <dbReference type="Proteomes" id="UP000015103"/>
    </source>
</evidence>
<evidence type="ECO:0000259" key="1">
    <source>
        <dbReference type="Pfam" id="PF01498"/>
    </source>
</evidence>
<protein>
    <submittedName>
        <fullName evidence="2">HTH_Tnp_Tc3_2 domain-containing protein</fullName>
    </submittedName>
</protein>
<dbReference type="Pfam" id="PF01498">
    <property type="entry name" value="HTH_Tnp_Tc3_2"/>
    <property type="match status" value="1"/>
</dbReference>
<dbReference type="Proteomes" id="UP000015103">
    <property type="component" value="Unassembled WGS sequence"/>
</dbReference>
<dbReference type="GO" id="GO:0003677">
    <property type="term" value="F:DNA binding"/>
    <property type="evidence" value="ECO:0007669"/>
    <property type="project" value="InterPro"/>
</dbReference>
<dbReference type="InParanoid" id="T1HBX2"/>
<dbReference type="GO" id="GO:0015074">
    <property type="term" value="P:DNA integration"/>
    <property type="evidence" value="ECO:0007669"/>
    <property type="project" value="InterPro"/>
</dbReference>
<dbReference type="GO" id="GO:0006313">
    <property type="term" value="P:DNA transposition"/>
    <property type="evidence" value="ECO:0007669"/>
    <property type="project" value="InterPro"/>
</dbReference>
<evidence type="ECO:0000313" key="2">
    <source>
        <dbReference type="EnsemblMetazoa" id="RPRC001534-PA"/>
    </source>
</evidence>
<name>T1HBX2_RHOPR</name>
<proteinExistence type="predicted"/>
<feature type="domain" description="Transposase Tc1-like" evidence="1">
    <location>
        <begin position="4"/>
        <end position="72"/>
    </location>
</feature>